<evidence type="ECO:0000313" key="2">
    <source>
        <dbReference type="Proteomes" id="UP001227230"/>
    </source>
</evidence>
<gene>
    <name evidence="1" type="ORF">VitviT2T_023575</name>
</gene>
<proteinExistence type="predicted"/>
<dbReference type="EMBL" id="CP126662">
    <property type="protein sequence ID" value="WKA05616.1"/>
    <property type="molecule type" value="Genomic_DNA"/>
</dbReference>
<protein>
    <submittedName>
        <fullName evidence="1">Uncharacterized protein</fullName>
    </submittedName>
</protein>
<dbReference type="Proteomes" id="UP001227230">
    <property type="component" value="Chromosome 15"/>
</dbReference>
<reference evidence="1 2" key="1">
    <citation type="journal article" date="2023" name="Hortic Res">
        <title>The complete reference genome for grapevine (Vitis vinifera L.) genetics and breeding.</title>
        <authorList>
            <person name="Shi X."/>
            <person name="Cao S."/>
            <person name="Wang X."/>
            <person name="Huang S."/>
            <person name="Wang Y."/>
            <person name="Liu Z."/>
            <person name="Liu W."/>
            <person name="Leng X."/>
            <person name="Peng Y."/>
            <person name="Wang N."/>
            <person name="Wang Y."/>
            <person name="Ma Z."/>
            <person name="Xu X."/>
            <person name="Zhang F."/>
            <person name="Xue H."/>
            <person name="Zhong H."/>
            <person name="Wang Y."/>
            <person name="Zhang K."/>
            <person name="Velt A."/>
            <person name="Avia K."/>
            <person name="Holtgrawe D."/>
            <person name="Grimplet J."/>
            <person name="Matus J.T."/>
            <person name="Ware D."/>
            <person name="Wu X."/>
            <person name="Wang H."/>
            <person name="Liu C."/>
            <person name="Fang Y."/>
            <person name="Rustenholz C."/>
            <person name="Cheng Z."/>
            <person name="Xiao H."/>
            <person name="Zhou Y."/>
        </authorList>
    </citation>
    <scope>NUCLEOTIDE SEQUENCE [LARGE SCALE GENOMIC DNA]</scope>
    <source>
        <strain evidence="2">cv. Pinot noir / PN40024</strain>
        <tissue evidence="1">Leaf</tissue>
    </source>
</reference>
<evidence type="ECO:0000313" key="1">
    <source>
        <dbReference type="EMBL" id="WKA05616.1"/>
    </source>
</evidence>
<sequence length="95" mass="10454">MFSSYMPTGFSDKSISTTVCIRRLTTVLLRECVLYNKSSGNGVCRNLACCVFNTEETFVRIVMSNMGPAPLSLWVTLTWLKGSLAILLAPSLQAK</sequence>
<keyword evidence="2" id="KW-1185">Reference proteome</keyword>
<accession>A0ABY9DF74</accession>
<name>A0ABY9DF74_VITVI</name>
<organism evidence="1 2">
    <name type="scientific">Vitis vinifera</name>
    <name type="common">Grape</name>
    <dbReference type="NCBI Taxonomy" id="29760"/>
    <lineage>
        <taxon>Eukaryota</taxon>
        <taxon>Viridiplantae</taxon>
        <taxon>Streptophyta</taxon>
        <taxon>Embryophyta</taxon>
        <taxon>Tracheophyta</taxon>
        <taxon>Spermatophyta</taxon>
        <taxon>Magnoliopsida</taxon>
        <taxon>eudicotyledons</taxon>
        <taxon>Gunneridae</taxon>
        <taxon>Pentapetalae</taxon>
        <taxon>rosids</taxon>
        <taxon>Vitales</taxon>
        <taxon>Vitaceae</taxon>
        <taxon>Viteae</taxon>
        <taxon>Vitis</taxon>
    </lineage>
</organism>